<evidence type="ECO:0000313" key="2">
    <source>
        <dbReference type="Proteomes" id="UP000606786"/>
    </source>
</evidence>
<reference evidence="1" key="1">
    <citation type="submission" date="2020-11" db="EMBL/GenBank/DDBJ databases">
        <authorList>
            <person name="Whitehead M."/>
        </authorList>
    </citation>
    <scope>NUCLEOTIDE SEQUENCE</scope>
    <source>
        <strain evidence="1">EGII</strain>
    </source>
</reference>
<name>A0A811V1W8_CERCA</name>
<gene>
    <name evidence="1" type="ORF">CCAP1982_LOCUS12286</name>
</gene>
<sequence length="132" mass="15039">MPLTADTTTDINTTPNLQANTCNINTPSGDINNSGGFTNLSSLELIFLGYAKVLQRMPLRLQLQIKRKIADIMDEAELHLFEGNTLVTFLAEYTIAPQCVHWYYQYQILALEHHYSLKDVAYLGRRRNSAYI</sequence>
<accession>A0A811V1W8</accession>
<comment type="caution">
    <text evidence="1">The sequence shown here is derived from an EMBL/GenBank/DDBJ whole genome shotgun (WGS) entry which is preliminary data.</text>
</comment>
<dbReference type="EMBL" id="CAJHJT010000034">
    <property type="protein sequence ID" value="CAD7003856.1"/>
    <property type="molecule type" value="Genomic_DNA"/>
</dbReference>
<dbReference type="Proteomes" id="UP000606786">
    <property type="component" value="Unassembled WGS sequence"/>
</dbReference>
<organism evidence="1 2">
    <name type="scientific">Ceratitis capitata</name>
    <name type="common">Mediterranean fruit fly</name>
    <name type="synonym">Tephritis capitata</name>
    <dbReference type="NCBI Taxonomy" id="7213"/>
    <lineage>
        <taxon>Eukaryota</taxon>
        <taxon>Metazoa</taxon>
        <taxon>Ecdysozoa</taxon>
        <taxon>Arthropoda</taxon>
        <taxon>Hexapoda</taxon>
        <taxon>Insecta</taxon>
        <taxon>Pterygota</taxon>
        <taxon>Neoptera</taxon>
        <taxon>Endopterygota</taxon>
        <taxon>Diptera</taxon>
        <taxon>Brachycera</taxon>
        <taxon>Muscomorpha</taxon>
        <taxon>Tephritoidea</taxon>
        <taxon>Tephritidae</taxon>
        <taxon>Ceratitis</taxon>
        <taxon>Ceratitis</taxon>
    </lineage>
</organism>
<dbReference type="AlphaFoldDB" id="A0A811V1W8"/>
<dbReference type="OrthoDB" id="6081971at2759"/>
<protein>
    <submittedName>
        <fullName evidence="1">(Mediterranean fruit fly) hypothetical protein</fullName>
    </submittedName>
</protein>
<evidence type="ECO:0000313" key="1">
    <source>
        <dbReference type="EMBL" id="CAD7003856.1"/>
    </source>
</evidence>
<proteinExistence type="predicted"/>
<keyword evidence="2" id="KW-1185">Reference proteome</keyword>